<name>A0ABS0JU77_9ACTN</name>
<gene>
    <name evidence="2" type="ORF">IW249_000320</name>
</gene>
<keyword evidence="3" id="KW-1185">Reference proteome</keyword>
<accession>A0ABS0JU77</accession>
<organism evidence="2 3">
    <name type="scientific">Micromonospora vinacea</name>
    <dbReference type="NCBI Taxonomy" id="709878"/>
    <lineage>
        <taxon>Bacteria</taxon>
        <taxon>Bacillati</taxon>
        <taxon>Actinomycetota</taxon>
        <taxon>Actinomycetes</taxon>
        <taxon>Micromonosporales</taxon>
        <taxon>Micromonosporaceae</taxon>
        <taxon>Micromonospora</taxon>
    </lineage>
</organism>
<feature type="transmembrane region" description="Helical" evidence="1">
    <location>
        <begin position="65"/>
        <end position="85"/>
    </location>
</feature>
<feature type="transmembrane region" description="Helical" evidence="1">
    <location>
        <begin position="42"/>
        <end position="59"/>
    </location>
</feature>
<keyword evidence="1" id="KW-1133">Transmembrane helix</keyword>
<proteinExistence type="predicted"/>
<evidence type="ECO:0000313" key="3">
    <source>
        <dbReference type="Proteomes" id="UP000631791"/>
    </source>
</evidence>
<evidence type="ECO:0000313" key="2">
    <source>
        <dbReference type="EMBL" id="MBG6099906.1"/>
    </source>
</evidence>
<sequence length="283" mass="30443">MTRTTVPDRPVSSVPGLAEDAETDATVMNGGPSVELRRSRGARVLALVCVLGGVLLLVYPSDGALLRTIIAVGAIALGTVALVSAMRRFRFGIHADGLSIRRPGLRRDVRWAEVDALVLDEPPRRDGRPEPPRLLLVPVPGVTIEPVTARHPLDGRPAVELLVLDQVREQPEQVSAALTQHAGGRFVDLLALRRAAFDTPELPVGLRGYQMDRVDRLIRRGQDALMSGDASARQAARGEIERATAAGLPIAQRGYSTFQTDTVLDALVTALADHQSTDRETAT</sequence>
<keyword evidence="1" id="KW-0472">Membrane</keyword>
<evidence type="ECO:0000256" key="1">
    <source>
        <dbReference type="SAM" id="Phobius"/>
    </source>
</evidence>
<reference evidence="2 3" key="1">
    <citation type="submission" date="2020-11" db="EMBL/GenBank/DDBJ databases">
        <title>Sequencing the genomes of 1000 actinobacteria strains.</title>
        <authorList>
            <person name="Klenk H.-P."/>
        </authorList>
    </citation>
    <scope>NUCLEOTIDE SEQUENCE [LARGE SCALE GENOMIC DNA]</scope>
    <source>
        <strain evidence="2 3">DSM 101695</strain>
    </source>
</reference>
<dbReference type="RefSeq" id="WP_196919172.1">
    <property type="nucleotide sequence ID" value="NZ_JADOTY010000001.1"/>
</dbReference>
<comment type="caution">
    <text evidence="2">The sequence shown here is derived from an EMBL/GenBank/DDBJ whole genome shotgun (WGS) entry which is preliminary data.</text>
</comment>
<protein>
    <recommendedName>
        <fullName evidence="4">DivIVA domain-containing protein</fullName>
    </recommendedName>
</protein>
<keyword evidence="1" id="KW-0812">Transmembrane</keyword>
<dbReference type="Proteomes" id="UP000631791">
    <property type="component" value="Unassembled WGS sequence"/>
</dbReference>
<dbReference type="EMBL" id="JADOTY010000001">
    <property type="protein sequence ID" value="MBG6099906.1"/>
    <property type="molecule type" value="Genomic_DNA"/>
</dbReference>
<evidence type="ECO:0008006" key="4">
    <source>
        <dbReference type="Google" id="ProtNLM"/>
    </source>
</evidence>